<dbReference type="InterPro" id="IPR046824">
    <property type="entry name" value="Mss51-like_C"/>
</dbReference>
<evidence type="ECO:0000259" key="1">
    <source>
        <dbReference type="Pfam" id="PF20179"/>
    </source>
</evidence>
<organism evidence="2 3">
    <name type="scientific">Mycena alexandri</name>
    <dbReference type="NCBI Taxonomy" id="1745969"/>
    <lineage>
        <taxon>Eukaryota</taxon>
        <taxon>Fungi</taxon>
        <taxon>Dikarya</taxon>
        <taxon>Basidiomycota</taxon>
        <taxon>Agaricomycotina</taxon>
        <taxon>Agaricomycetes</taxon>
        <taxon>Agaricomycetidae</taxon>
        <taxon>Agaricales</taxon>
        <taxon>Marasmiineae</taxon>
        <taxon>Mycenaceae</taxon>
        <taxon>Mycena</taxon>
    </lineage>
</organism>
<name>A0AAD6SHB5_9AGAR</name>
<dbReference type="PANTHER" id="PTHR47570:SF1">
    <property type="entry name" value="ZINC ION BINDING PROTEIN"/>
    <property type="match status" value="1"/>
</dbReference>
<gene>
    <name evidence="2" type="ORF">C8F04DRAFT_1294104</name>
</gene>
<proteinExistence type="predicted"/>
<reference evidence="2" key="1">
    <citation type="submission" date="2023-03" db="EMBL/GenBank/DDBJ databases">
        <title>Massive genome expansion in bonnet fungi (Mycena s.s.) driven by repeated elements and novel gene families across ecological guilds.</title>
        <authorList>
            <consortium name="Lawrence Berkeley National Laboratory"/>
            <person name="Harder C.B."/>
            <person name="Miyauchi S."/>
            <person name="Viragh M."/>
            <person name="Kuo A."/>
            <person name="Thoen E."/>
            <person name="Andreopoulos B."/>
            <person name="Lu D."/>
            <person name="Skrede I."/>
            <person name="Drula E."/>
            <person name="Henrissat B."/>
            <person name="Morin E."/>
            <person name="Kohler A."/>
            <person name="Barry K."/>
            <person name="LaButti K."/>
            <person name="Morin E."/>
            <person name="Salamov A."/>
            <person name="Lipzen A."/>
            <person name="Mereny Z."/>
            <person name="Hegedus B."/>
            <person name="Baldrian P."/>
            <person name="Stursova M."/>
            <person name="Weitz H."/>
            <person name="Taylor A."/>
            <person name="Grigoriev I.V."/>
            <person name="Nagy L.G."/>
            <person name="Martin F."/>
            <person name="Kauserud H."/>
        </authorList>
    </citation>
    <scope>NUCLEOTIDE SEQUENCE</scope>
    <source>
        <strain evidence="2">CBHHK200</strain>
    </source>
</reference>
<feature type="domain" description="Mitochondrial splicing suppressor 51-like C-terminal" evidence="1">
    <location>
        <begin position="184"/>
        <end position="316"/>
    </location>
</feature>
<protein>
    <recommendedName>
        <fullName evidence="1">Mitochondrial splicing suppressor 51-like C-terminal domain-containing protein</fullName>
    </recommendedName>
</protein>
<sequence length="390" mass="44263">MIIDSQQTEHWKGVGQKKIVGMNPHKRKCPWMKQRGMEDWPQVDAIQKSFPWSADVPRPYEVAIIPNQIEALLGLKGSNAAKGYWREPSCDGAVHDADLPERTLVGGYICHGSVLLQPTLPSHTELWALPATQIPHLEFDADPELKFRIPQLYDTDFVKDWASWYEWRKLPRESAVALRMDMVLTVYHLLTKVLDVVGTSKEVSKSRRKLNIHFVGAEKELNIIPFELALLIPNTDTSMSFFGQACKKLCDIAAEKYPGSLATKSTVFEYTAPASLGGTENAGLFAYITWQILYRHAASEAIPWAVTEYHRAEVLEYQEHMIQWRDLGLYGSRIELQKGLRPREEVEKNMANIMRAQARGADLNPFMRPGLMEADGLVPRAYNGFVLRVV</sequence>
<dbReference type="Pfam" id="PF20179">
    <property type="entry name" value="MSS51_C"/>
    <property type="match status" value="1"/>
</dbReference>
<dbReference type="AlphaFoldDB" id="A0AAD6SHB5"/>
<dbReference type="Proteomes" id="UP001218188">
    <property type="component" value="Unassembled WGS sequence"/>
</dbReference>
<comment type="caution">
    <text evidence="2">The sequence shown here is derived from an EMBL/GenBank/DDBJ whole genome shotgun (WGS) entry which is preliminary data.</text>
</comment>
<accession>A0AAD6SHB5</accession>
<keyword evidence="3" id="KW-1185">Reference proteome</keyword>
<dbReference type="PANTHER" id="PTHR47570">
    <property type="entry name" value="ZINC ION BINDING PROTEIN"/>
    <property type="match status" value="1"/>
</dbReference>
<dbReference type="EMBL" id="JARJCM010000123">
    <property type="protein sequence ID" value="KAJ7027495.1"/>
    <property type="molecule type" value="Genomic_DNA"/>
</dbReference>
<evidence type="ECO:0000313" key="3">
    <source>
        <dbReference type="Proteomes" id="UP001218188"/>
    </source>
</evidence>
<evidence type="ECO:0000313" key="2">
    <source>
        <dbReference type="EMBL" id="KAJ7027495.1"/>
    </source>
</evidence>